<gene>
    <name evidence="1" type="ORF">IF202_16635</name>
</gene>
<sequence length="155" mass="17731">MAIKNILIVEDESPKYEHIKSFFIDLIDNVNIDQSRSVSSAIDYLDDESPDLIILDMSLPTFDISDHETGGRPQGFGGIEILRNMYLEDNFCPTVVVTGYPSFLKESGEMVGLNELRIELIDKYGDFLKGVLHFNTTTNEWKNEMKRIVSEHRLI</sequence>
<protein>
    <submittedName>
        <fullName evidence="1">Response regulator</fullName>
    </submittedName>
</protein>
<comment type="caution">
    <text evidence="1">The sequence shown here is derived from an EMBL/GenBank/DDBJ whole genome shotgun (WGS) entry which is preliminary data.</text>
</comment>
<dbReference type="InterPro" id="IPR011006">
    <property type="entry name" value="CheY-like_superfamily"/>
</dbReference>
<dbReference type="Proteomes" id="UP000604161">
    <property type="component" value="Unassembled WGS sequence"/>
</dbReference>
<reference evidence="1 2" key="1">
    <citation type="submission" date="2020-09" db="EMBL/GenBank/DDBJ databases">
        <title>Marinomonas sp. nov., isolated from the cysticercosis algae of Qingdao, China.</title>
        <authorList>
            <person name="Sun X."/>
        </authorList>
    </citation>
    <scope>NUCLEOTIDE SEQUENCE [LARGE SCALE GENOMIC DNA]</scope>
    <source>
        <strain evidence="1 2">SM2066</strain>
    </source>
</reference>
<name>A0ABR8P314_9GAMM</name>
<keyword evidence="2" id="KW-1185">Reference proteome</keyword>
<evidence type="ECO:0000313" key="2">
    <source>
        <dbReference type="Proteomes" id="UP000604161"/>
    </source>
</evidence>
<organism evidence="1 2">
    <name type="scientific">Marinomonas colpomeniae</name>
    <dbReference type="NCBI Taxonomy" id="2774408"/>
    <lineage>
        <taxon>Bacteria</taxon>
        <taxon>Pseudomonadati</taxon>
        <taxon>Pseudomonadota</taxon>
        <taxon>Gammaproteobacteria</taxon>
        <taxon>Oceanospirillales</taxon>
        <taxon>Oceanospirillaceae</taxon>
        <taxon>Marinomonas</taxon>
    </lineage>
</organism>
<proteinExistence type="predicted"/>
<dbReference type="SUPFAM" id="SSF52172">
    <property type="entry name" value="CheY-like"/>
    <property type="match status" value="1"/>
</dbReference>
<dbReference type="Gene3D" id="3.40.50.2300">
    <property type="match status" value="1"/>
</dbReference>
<dbReference type="RefSeq" id="WP_191596044.1">
    <property type="nucleotide sequence ID" value="NZ_JACYFC010000008.1"/>
</dbReference>
<dbReference type="EMBL" id="JACYFC010000008">
    <property type="protein sequence ID" value="MBD5772661.1"/>
    <property type="molecule type" value="Genomic_DNA"/>
</dbReference>
<evidence type="ECO:0000313" key="1">
    <source>
        <dbReference type="EMBL" id="MBD5772661.1"/>
    </source>
</evidence>
<accession>A0ABR8P314</accession>